<comment type="subcellular location">
    <subcellularLocation>
        <location evidence="2">Gas vesicle</location>
    </subcellularLocation>
</comment>
<name>A0A9X3MUF2_9ACTN</name>
<reference evidence="4" key="1">
    <citation type="submission" date="2022-10" db="EMBL/GenBank/DDBJ databases">
        <title>The WGS of Solirubrobacter ginsenosidimutans DSM 21036.</title>
        <authorList>
            <person name="Jiang Z."/>
        </authorList>
    </citation>
    <scope>NUCLEOTIDE SEQUENCE</scope>
    <source>
        <strain evidence="4">DSM 21036</strain>
    </source>
</reference>
<dbReference type="PANTHER" id="PTHR36852">
    <property type="entry name" value="PROTEIN GVPL 2"/>
    <property type="match status" value="1"/>
</dbReference>
<evidence type="ECO:0000256" key="1">
    <source>
        <dbReference type="ARBA" id="ARBA00022987"/>
    </source>
</evidence>
<dbReference type="GO" id="GO:0031411">
    <property type="term" value="C:gas vesicle"/>
    <property type="evidence" value="ECO:0007669"/>
    <property type="project" value="UniProtKB-SubCell"/>
</dbReference>
<dbReference type="PANTHER" id="PTHR36852:SF1">
    <property type="entry name" value="PROTEIN GVPL 2"/>
    <property type="match status" value="1"/>
</dbReference>
<comment type="caution">
    <text evidence="4">The sequence shown here is derived from an EMBL/GenBank/DDBJ whole genome shotgun (WGS) entry which is preliminary data.</text>
</comment>
<proteinExistence type="inferred from homology"/>
<evidence type="ECO:0000313" key="5">
    <source>
        <dbReference type="Proteomes" id="UP001149140"/>
    </source>
</evidence>
<sequence>MDVRSAAVVDRFALWVYGVLDSDAPGPARGQGVDGQPVEIVRADGFAALVSRVPCPRFDTHVLCRSLQERRTFEALVRAHQDVLREALALGAVVPFGFATVLENEAALRALLKRDRARLTEGLARLRGMSEWSLKAYSDEHRGGPLVDALHERLASTTTGAARLPSAERCVALHAAYLVTEAEATVFAGLVWRLAREHDADGISLELTGPWPAFHFSQAPATACLTGER</sequence>
<dbReference type="Proteomes" id="UP001149140">
    <property type="component" value="Unassembled WGS sequence"/>
</dbReference>
<dbReference type="RefSeq" id="WP_270038709.1">
    <property type="nucleotide sequence ID" value="NZ_JAPDOD010000004.1"/>
</dbReference>
<comment type="similarity">
    <text evidence="3">Belongs to the gas vesicle GvpF/GvpL family.</text>
</comment>
<evidence type="ECO:0000313" key="4">
    <source>
        <dbReference type="EMBL" id="MDA0159938.1"/>
    </source>
</evidence>
<evidence type="ECO:0000256" key="2">
    <source>
        <dbReference type="ARBA" id="ARBA00035108"/>
    </source>
</evidence>
<accession>A0A9X3MUF2</accession>
<evidence type="ECO:0000256" key="3">
    <source>
        <dbReference type="ARBA" id="ARBA00035643"/>
    </source>
</evidence>
<dbReference type="Pfam" id="PF06386">
    <property type="entry name" value="GvpL_GvpF"/>
    <property type="match status" value="2"/>
</dbReference>
<keyword evidence="1" id="KW-0304">Gas vesicle</keyword>
<gene>
    <name evidence="4" type="ORF">OM076_06675</name>
</gene>
<dbReference type="InterPro" id="IPR009430">
    <property type="entry name" value="GvpL/GvpF"/>
</dbReference>
<dbReference type="AlphaFoldDB" id="A0A9X3MUF2"/>
<protein>
    <submittedName>
        <fullName evidence="4">GvpL/GvpF family gas vesicle protein</fullName>
    </submittedName>
</protein>
<dbReference type="EMBL" id="JAPDOD010000004">
    <property type="protein sequence ID" value="MDA0159938.1"/>
    <property type="molecule type" value="Genomic_DNA"/>
</dbReference>
<dbReference type="GO" id="GO:0031412">
    <property type="term" value="P:gas vesicle organization"/>
    <property type="evidence" value="ECO:0007669"/>
    <property type="project" value="InterPro"/>
</dbReference>
<organism evidence="4 5">
    <name type="scientific">Solirubrobacter ginsenosidimutans</name>
    <dbReference type="NCBI Taxonomy" id="490573"/>
    <lineage>
        <taxon>Bacteria</taxon>
        <taxon>Bacillati</taxon>
        <taxon>Actinomycetota</taxon>
        <taxon>Thermoleophilia</taxon>
        <taxon>Solirubrobacterales</taxon>
        <taxon>Solirubrobacteraceae</taxon>
        <taxon>Solirubrobacter</taxon>
    </lineage>
</organism>
<keyword evidence="5" id="KW-1185">Reference proteome</keyword>